<evidence type="ECO:0000256" key="6">
    <source>
        <dbReference type="ARBA" id="ARBA00023242"/>
    </source>
</evidence>
<evidence type="ECO:0000256" key="3">
    <source>
        <dbReference type="ARBA" id="ARBA00005607"/>
    </source>
</evidence>
<dbReference type="FunFam" id="2.60.40.790:FF:000022">
    <property type="entry name" value="Protein SHQ1 homolog"/>
    <property type="match status" value="1"/>
</dbReference>
<evidence type="ECO:0000256" key="1">
    <source>
        <dbReference type="ARBA" id="ARBA00004514"/>
    </source>
</evidence>
<dbReference type="GO" id="GO:0005654">
    <property type="term" value="C:nucleoplasm"/>
    <property type="evidence" value="ECO:0007669"/>
    <property type="project" value="UniProtKB-SubCell"/>
</dbReference>
<dbReference type="SUPFAM" id="SSF49764">
    <property type="entry name" value="HSP20-like chaperones"/>
    <property type="match status" value="1"/>
</dbReference>
<dbReference type="CDD" id="cd06463">
    <property type="entry name" value="p23_like"/>
    <property type="match status" value="1"/>
</dbReference>
<dbReference type="InterPro" id="IPR039742">
    <property type="entry name" value="Shq1"/>
</dbReference>
<dbReference type="Pfam" id="PF04925">
    <property type="entry name" value="SHQ1"/>
    <property type="match status" value="1"/>
</dbReference>
<feature type="domain" description="CS" evidence="7">
    <location>
        <begin position="1"/>
        <end position="89"/>
    </location>
</feature>
<dbReference type="OrthoDB" id="73639at2759"/>
<gene>
    <name evidence="8" type="ORF">BCR32DRAFT_197185</name>
</gene>
<evidence type="ECO:0000256" key="4">
    <source>
        <dbReference type="ARBA" id="ARBA00013750"/>
    </source>
</evidence>
<dbReference type="STRING" id="1754192.A0A1Y1XRH5"/>
<organism evidence="8 9">
    <name type="scientific">Anaeromyces robustus</name>
    <dbReference type="NCBI Taxonomy" id="1754192"/>
    <lineage>
        <taxon>Eukaryota</taxon>
        <taxon>Fungi</taxon>
        <taxon>Fungi incertae sedis</taxon>
        <taxon>Chytridiomycota</taxon>
        <taxon>Chytridiomycota incertae sedis</taxon>
        <taxon>Neocallimastigomycetes</taxon>
        <taxon>Neocallimastigales</taxon>
        <taxon>Neocallimastigaceae</taxon>
        <taxon>Anaeromyces</taxon>
    </lineage>
</organism>
<accession>A0A1Y1XRH5</accession>
<keyword evidence="9" id="KW-1185">Reference proteome</keyword>
<dbReference type="PROSITE" id="PS51203">
    <property type="entry name" value="CS"/>
    <property type="match status" value="1"/>
</dbReference>
<evidence type="ECO:0000256" key="5">
    <source>
        <dbReference type="ARBA" id="ARBA00022490"/>
    </source>
</evidence>
<dbReference type="GO" id="GO:0005829">
    <property type="term" value="C:cytosol"/>
    <property type="evidence" value="ECO:0007669"/>
    <property type="project" value="UniProtKB-SubCell"/>
</dbReference>
<dbReference type="InterPro" id="IPR008978">
    <property type="entry name" value="HSP20-like_chaperone"/>
</dbReference>
<dbReference type="InterPro" id="IPR048696">
    <property type="entry name" value="SHQ1-like_CS"/>
</dbReference>
<proteinExistence type="inferred from homology"/>
<evidence type="ECO:0000313" key="8">
    <source>
        <dbReference type="EMBL" id="ORX88265.1"/>
    </source>
</evidence>
<dbReference type="InterPro" id="IPR007009">
    <property type="entry name" value="Shq1_C"/>
</dbReference>
<keyword evidence="6" id="KW-0539">Nucleus</keyword>
<sequence length="446" mass="52631">MITPSFHISQDENFINIIIKCPYIKAQNVEFFVEGNEFKFYIKPYYLRLNLPGKIVEDGREKATYNIKTSEVTVRIPKETPGEYFEDLNLLTNLMAKSKKDETKKHSLIEVLNSEGTLENQPRLSETDEIDWDMIQELPKAEDNDLLLNSHYGFDNKYTNLGRQLQEIGSDVVNRELAEVLDTSTPESRRALRLMQENEKFDDDYYMDNFINNEEIKYFLKYKPETWVVLKKIQKEKKEELTKLENKVSKMNSFFKFTEEENRMMTNLPNIEFNITNEKALYLGLVDLLFAYCYDYRTTEGESTVESPWTIVNLSSSLSCFDTFLTLKETLTACIRRSLCYPLYRNFDLSMKCIIDVYVLFKLGKIAILKALLHMKKLFESQESYYIYNRCWIDDYCIWVQRCSKKILKSLASELHVFKIPKKDIGFDLEECEMIAKEIDAIEEDE</sequence>
<protein>
    <recommendedName>
        <fullName evidence="4">Protein SHQ1 homolog</fullName>
    </recommendedName>
</protein>
<reference evidence="8 9" key="2">
    <citation type="submission" date="2016-08" db="EMBL/GenBank/DDBJ databases">
        <title>Pervasive Adenine N6-methylation of Active Genes in Fungi.</title>
        <authorList>
            <consortium name="DOE Joint Genome Institute"/>
            <person name="Mondo S.J."/>
            <person name="Dannebaum R.O."/>
            <person name="Kuo R.C."/>
            <person name="Labutti K."/>
            <person name="Haridas S."/>
            <person name="Kuo A."/>
            <person name="Salamov A."/>
            <person name="Ahrendt S.R."/>
            <person name="Lipzen A."/>
            <person name="Sullivan W."/>
            <person name="Andreopoulos W.B."/>
            <person name="Clum A."/>
            <person name="Lindquist E."/>
            <person name="Daum C."/>
            <person name="Ramamoorthy G.K."/>
            <person name="Gryganskyi A."/>
            <person name="Culley D."/>
            <person name="Magnuson J.K."/>
            <person name="James T.Y."/>
            <person name="O'Malley M.A."/>
            <person name="Stajich J.E."/>
            <person name="Spatafora J.W."/>
            <person name="Visel A."/>
            <person name="Grigoriev I.V."/>
        </authorList>
    </citation>
    <scope>NUCLEOTIDE SEQUENCE [LARGE SCALE GENOMIC DNA]</scope>
    <source>
        <strain evidence="8 9">S4</strain>
    </source>
</reference>
<dbReference type="PANTHER" id="PTHR12967:SF0">
    <property type="entry name" value="PROTEIN SHQ1 HOMOLOG"/>
    <property type="match status" value="1"/>
</dbReference>
<dbReference type="GO" id="GO:0051082">
    <property type="term" value="F:unfolded protein binding"/>
    <property type="evidence" value="ECO:0007669"/>
    <property type="project" value="EnsemblFungi"/>
</dbReference>
<reference evidence="8 9" key="1">
    <citation type="submission" date="2016-08" db="EMBL/GenBank/DDBJ databases">
        <title>A Parts List for Fungal Cellulosomes Revealed by Comparative Genomics.</title>
        <authorList>
            <consortium name="DOE Joint Genome Institute"/>
            <person name="Haitjema C.H."/>
            <person name="Gilmore S.P."/>
            <person name="Henske J.K."/>
            <person name="Solomon K.V."/>
            <person name="De Groot R."/>
            <person name="Kuo A."/>
            <person name="Mondo S.J."/>
            <person name="Salamov A.A."/>
            <person name="Labutti K."/>
            <person name="Zhao Z."/>
            <person name="Chiniquy J."/>
            <person name="Barry K."/>
            <person name="Brewer H.M."/>
            <person name="Purvine S.O."/>
            <person name="Wright A.T."/>
            <person name="Boxma B."/>
            <person name="Van Alen T."/>
            <person name="Hackstein J.H."/>
            <person name="Baker S.E."/>
            <person name="Grigoriev I.V."/>
            <person name="O'Malley M.A."/>
        </authorList>
    </citation>
    <scope>NUCLEOTIDE SEQUENCE [LARGE SCALE GENOMIC DNA]</scope>
    <source>
        <strain evidence="8 9">S4</strain>
    </source>
</reference>
<keyword evidence="5" id="KW-0963">Cytoplasm</keyword>
<dbReference type="Pfam" id="PF21413">
    <property type="entry name" value="SHQ1-like_CS"/>
    <property type="match status" value="1"/>
</dbReference>
<comment type="similarity">
    <text evidence="3">Belongs to the SHQ1 family.</text>
</comment>
<dbReference type="Proteomes" id="UP000193944">
    <property type="component" value="Unassembled WGS sequence"/>
</dbReference>
<name>A0A1Y1XRH5_9FUNG</name>
<evidence type="ECO:0000256" key="2">
    <source>
        <dbReference type="ARBA" id="ARBA00004642"/>
    </source>
</evidence>
<comment type="subcellular location">
    <subcellularLocation>
        <location evidence="1">Cytoplasm</location>
        <location evidence="1">Cytosol</location>
    </subcellularLocation>
    <subcellularLocation>
        <location evidence="2">Nucleus</location>
        <location evidence="2">Nucleoplasm</location>
    </subcellularLocation>
</comment>
<dbReference type="InterPro" id="IPR007052">
    <property type="entry name" value="CS_dom"/>
</dbReference>
<evidence type="ECO:0000259" key="7">
    <source>
        <dbReference type="PROSITE" id="PS51203"/>
    </source>
</evidence>
<dbReference type="GO" id="GO:0000493">
    <property type="term" value="P:box H/ACA snoRNP assembly"/>
    <property type="evidence" value="ECO:0007669"/>
    <property type="project" value="EnsemblFungi"/>
</dbReference>
<comment type="caution">
    <text evidence="8">The sequence shown here is derived from an EMBL/GenBank/DDBJ whole genome shotgun (WGS) entry which is preliminary data.</text>
</comment>
<dbReference type="AlphaFoldDB" id="A0A1Y1XRH5"/>
<dbReference type="Gene3D" id="2.60.40.790">
    <property type="match status" value="1"/>
</dbReference>
<dbReference type="PANTHER" id="PTHR12967">
    <property type="entry name" value="PROTEIN SHQ1 HOMOLOG"/>
    <property type="match status" value="1"/>
</dbReference>
<evidence type="ECO:0000313" key="9">
    <source>
        <dbReference type="Proteomes" id="UP000193944"/>
    </source>
</evidence>
<dbReference type="EMBL" id="MCFG01000001">
    <property type="protein sequence ID" value="ORX88265.1"/>
    <property type="molecule type" value="Genomic_DNA"/>
</dbReference>